<dbReference type="Pfam" id="PF01061">
    <property type="entry name" value="ABC2_membrane"/>
    <property type="match status" value="1"/>
</dbReference>
<dbReference type="SUPFAM" id="SSF52540">
    <property type="entry name" value="P-loop containing nucleoside triphosphate hydrolases"/>
    <property type="match status" value="1"/>
</dbReference>
<evidence type="ECO:0000256" key="2">
    <source>
        <dbReference type="ARBA" id="ARBA00005814"/>
    </source>
</evidence>
<keyword evidence="3" id="KW-0813">Transport</keyword>
<dbReference type="GO" id="GO:0005886">
    <property type="term" value="C:plasma membrane"/>
    <property type="evidence" value="ECO:0007669"/>
    <property type="project" value="TreeGrafter"/>
</dbReference>
<dbReference type="Pfam" id="PF00005">
    <property type="entry name" value="ABC_tran"/>
    <property type="match status" value="1"/>
</dbReference>
<evidence type="ECO:0000256" key="7">
    <source>
        <dbReference type="SAM" id="Phobius"/>
    </source>
</evidence>
<feature type="transmembrane region" description="Helical" evidence="7">
    <location>
        <begin position="354"/>
        <end position="380"/>
    </location>
</feature>
<feature type="transmembrane region" description="Helical" evidence="7">
    <location>
        <begin position="465"/>
        <end position="489"/>
    </location>
</feature>
<reference evidence="11" key="2">
    <citation type="submission" date="2017-02" db="UniProtKB">
        <authorList>
            <consortium name="WormBaseParasite"/>
        </authorList>
    </citation>
    <scope>IDENTIFICATION</scope>
</reference>
<comment type="subcellular location">
    <subcellularLocation>
        <location evidence="1">Membrane</location>
        <topology evidence="1">Multi-pass membrane protein</topology>
    </subcellularLocation>
</comment>
<feature type="transmembrane region" description="Helical" evidence="7">
    <location>
        <begin position="276"/>
        <end position="295"/>
    </location>
</feature>
<evidence type="ECO:0000259" key="9">
    <source>
        <dbReference type="Pfam" id="PF01061"/>
    </source>
</evidence>
<feature type="transmembrane region" description="Helical" evidence="7">
    <location>
        <begin position="386"/>
        <end position="412"/>
    </location>
</feature>
<evidence type="ECO:0000256" key="3">
    <source>
        <dbReference type="ARBA" id="ARBA00022448"/>
    </source>
</evidence>
<keyword evidence="10" id="KW-1185">Reference proteome</keyword>
<dbReference type="InterPro" id="IPR013525">
    <property type="entry name" value="ABC2_TM"/>
</dbReference>
<evidence type="ECO:0000256" key="6">
    <source>
        <dbReference type="ARBA" id="ARBA00023136"/>
    </source>
</evidence>
<protein>
    <submittedName>
        <fullName evidence="11">ABC transporter domain-containing protein</fullName>
    </submittedName>
</protein>
<evidence type="ECO:0000256" key="4">
    <source>
        <dbReference type="ARBA" id="ARBA00022692"/>
    </source>
</evidence>
<dbReference type="InterPro" id="IPR003439">
    <property type="entry name" value="ABC_transporter-like_ATP-bd"/>
</dbReference>
<sequence>LGLEDCAESLIGTRTRKGISGGEKKRLAFASEIITNPPILLCDEPTSGLDSFLALQVIHVLKKLAVSKSMTIMVTIHQPSSHVFELFDRYILCFKAQMDSITAISRIYLMAEGRVAFCGNQAEASQFWSELGNPLPENFNPADHYISSLAVQDGERHMKKSIAEICDAFDKSPIGEDVRYDAKSGSDAVRSSYDSTLAKDDTKSHRHMAGYRFITFFRWSEQFRSLYWRSTVTVLREPTLLKVQLTQSVVIALLTGLVYLNNSYTQQKVANINGSLYQMVTNMAFMFQFAVLNHFCSEIQTFYREFDSGLYSVSAYFFAKNLAELPNYTFSALVFTSILYWMSKLVPLWDAFVFYLLIGVLVQNTAISIGYTMACIFGTVSTAVAVLPIFVVPMMAFGGFFINQASLPIYFYPFKFLSYFRYAFESLAVNEWSHVNTISGCEQVVGCYRNGSDVIRRLSFSPQNMWINVIVLFSMIVGIRLIGFSSLWLRTVVRK</sequence>
<dbReference type="Proteomes" id="UP000035642">
    <property type="component" value="Unassembled WGS sequence"/>
</dbReference>
<dbReference type="PANTHER" id="PTHR48041">
    <property type="entry name" value="ABC TRANSPORTER G FAMILY MEMBER 28"/>
    <property type="match status" value="1"/>
</dbReference>
<evidence type="ECO:0000313" key="11">
    <source>
        <dbReference type="WBParaSite" id="ACAC_0001380101-mRNA-1"/>
    </source>
</evidence>
<comment type="similarity">
    <text evidence="2">Belongs to the ABC transporter superfamily. ABCG family. Eye pigment precursor importer (TC 3.A.1.204) subfamily.</text>
</comment>
<feature type="domain" description="ABC-2 type transporter transmembrane" evidence="9">
    <location>
        <begin position="221"/>
        <end position="432"/>
    </location>
</feature>
<keyword evidence="4 7" id="KW-0812">Transmembrane</keyword>
<proteinExistence type="inferred from homology"/>
<evidence type="ECO:0000259" key="8">
    <source>
        <dbReference type="Pfam" id="PF00005"/>
    </source>
</evidence>
<evidence type="ECO:0000313" key="10">
    <source>
        <dbReference type="Proteomes" id="UP000035642"/>
    </source>
</evidence>
<dbReference type="InterPro" id="IPR050352">
    <property type="entry name" value="ABCG_transporters"/>
</dbReference>
<keyword evidence="6 7" id="KW-0472">Membrane</keyword>
<dbReference type="WBParaSite" id="ACAC_0001380101-mRNA-1">
    <property type="protein sequence ID" value="ACAC_0001380101-mRNA-1"/>
    <property type="gene ID" value="ACAC_0001380101"/>
</dbReference>
<dbReference type="PANTHER" id="PTHR48041:SF139">
    <property type="entry name" value="PROTEIN SCARLET"/>
    <property type="match status" value="1"/>
</dbReference>
<dbReference type="GO" id="GO:0005524">
    <property type="term" value="F:ATP binding"/>
    <property type="evidence" value="ECO:0007669"/>
    <property type="project" value="InterPro"/>
</dbReference>
<dbReference type="STRING" id="6313.A0A0K0DPW2"/>
<accession>A0A0K0DPW2</accession>
<evidence type="ECO:0000256" key="1">
    <source>
        <dbReference type="ARBA" id="ARBA00004141"/>
    </source>
</evidence>
<dbReference type="InterPro" id="IPR027417">
    <property type="entry name" value="P-loop_NTPase"/>
</dbReference>
<dbReference type="GO" id="GO:0016887">
    <property type="term" value="F:ATP hydrolysis activity"/>
    <property type="evidence" value="ECO:0007669"/>
    <property type="project" value="InterPro"/>
</dbReference>
<dbReference type="AlphaFoldDB" id="A0A0K0DPW2"/>
<dbReference type="GO" id="GO:0140359">
    <property type="term" value="F:ABC-type transporter activity"/>
    <property type="evidence" value="ECO:0007669"/>
    <property type="project" value="InterPro"/>
</dbReference>
<evidence type="ECO:0000256" key="5">
    <source>
        <dbReference type="ARBA" id="ARBA00022989"/>
    </source>
</evidence>
<reference evidence="10" key="1">
    <citation type="submission" date="2012-09" db="EMBL/GenBank/DDBJ databases">
        <authorList>
            <person name="Martin A.A."/>
        </authorList>
    </citation>
    <scope>NUCLEOTIDE SEQUENCE</scope>
</reference>
<keyword evidence="5 7" id="KW-1133">Transmembrane helix</keyword>
<organism evidence="10 11">
    <name type="scientific">Angiostrongylus cantonensis</name>
    <name type="common">Rat lungworm</name>
    <dbReference type="NCBI Taxonomy" id="6313"/>
    <lineage>
        <taxon>Eukaryota</taxon>
        <taxon>Metazoa</taxon>
        <taxon>Ecdysozoa</taxon>
        <taxon>Nematoda</taxon>
        <taxon>Chromadorea</taxon>
        <taxon>Rhabditida</taxon>
        <taxon>Rhabditina</taxon>
        <taxon>Rhabditomorpha</taxon>
        <taxon>Strongyloidea</taxon>
        <taxon>Metastrongylidae</taxon>
        <taxon>Angiostrongylus</taxon>
    </lineage>
</organism>
<dbReference type="Gene3D" id="3.40.50.300">
    <property type="entry name" value="P-loop containing nucleotide triphosphate hydrolases"/>
    <property type="match status" value="1"/>
</dbReference>
<name>A0A0K0DPW2_ANGCA</name>
<feature type="transmembrane region" description="Helical" evidence="7">
    <location>
        <begin position="245"/>
        <end position="264"/>
    </location>
</feature>
<feature type="domain" description="ABC transporter" evidence="8">
    <location>
        <begin position="1"/>
        <end position="47"/>
    </location>
</feature>